<accession>A0A1G8ZX20</accession>
<name>A0A1G8ZX20_ACTMZ</name>
<keyword evidence="5 9" id="KW-0653">Protein transport</keyword>
<evidence type="ECO:0000256" key="3">
    <source>
        <dbReference type="ARBA" id="ARBA00022475"/>
    </source>
</evidence>
<gene>
    <name evidence="9" type="primary">tatA</name>
    <name evidence="11" type="ORF">SAMN04487820_105166</name>
</gene>
<dbReference type="OrthoDB" id="5245163at2"/>
<dbReference type="PANTHER" id="PTHR42982">
    <property type="entry name" value="SEC-INDEPENDENT PROTEIN TRANSLOCASE PROTEIN TATA"/>
    <property type="match status" value="1"/>
</dbReference>
<evidence type="ECO:0000313" key="11">
    <source>
        <dbReference type="EMBL" id="SDK19184.1"/>
    </source>
</evidence>
<dbReference type="PANTHER" id="PTHR42982:SF8">
    <property type="entry name" value="SEC-INDEPENDENT PROTEIN TRANSLOCASE PROTEIN TATA"/>
    <property type="match status" value="1"/>
</dbReference>
<dbReference type="GO" id="GO:0008320">
    <property type="term" value="F:protein transmembrane transporter activity"/>
    <property type="evidence" value="ECO:0007669"/>
    <property type="project" value="UniProtKB-UniRule"/>
</dbReference>
<organism evidence="11 12">
    <name type="scientific">Actinopolyspora mzabensis</name>
    <dbReference type="NCBI Taxonomy" id="995066"/>
    <lineage>
        <taxon>Bacteria</taxon>
        <taxon>Bacillati</taxon>
        <taxon>Actinomycetota</taxon>
        <taxon>Actinomycetes</taxon>
        <taxon>Actinopolysporales</taxon>
        <taxon>Actinopolysporaceae</taxon>
        <taxon>Actinopolyspora</taxon>
    </lineage>
</organism>
<evidence type="ECO:0000313" key="12">
    <source>
        <dbReference type="Proteomes" id="UP000199213"/>
    </source>
</evidence>
<dbReference type="Proteomes" id="UP000199213">
    <property type="component" value="Unassembled WGS sequence"/>
</dbReference>
<protein>
    <recommendedName>
        <fullName evidence="9">Sec-independent protein translocase protein TatA</fullName>
    </recommendedName>
</protein>
<evidence type="ECO:0000256" key="1">
    <source>
        <dbReference type="ARBA" id="ARBA00004162"/>
    </source>
</evidence>
<dbReference type="HAMAP" id="MF_00236">
    <property type="entry name" value="TatA_E"/>
    <property type="match status" value="1"/>
</dbReference>
<keyword evidence="8 9" id="KW-0472">Membrane</keyword>
<reference evidence="12" key="1">
    <citation type="submission" date="2016-10" db="EMBL/GenBank/DDBJ databases">
        <authorList>
            <person name="Varghese N."/>
            <person name="Submissions S."/>
        </authorList>
    </citation>
    <scope>NUCLEOTIDE SEQUENCE [LARGE SCALE GENOMIC DNA]</scope>
    <source>
        <strain evidence="12">DSM 45460</strain>
    </source>
</reference>
<dbReference type="InterPro" id="IPR003369">
    <property type="entry name" value="TatA/B/E"/>
</dbReference>
<dbReference type="RefSeq" id="WP_092627745.1">
    <property type="nucleotide sequence ID" value="NZ_FNFM01000005.1"/>
</dbReference>
<feature type="compositionally biased region" description="Basic and acidic residues" evidence="10">
    <location>
        <begin position="85"/>
        <end position="101"/>
    </location>
</feature>
<keyword evidence="3 9" id="KW-1003">Cell membrane</keyword>
<dbReference type="NCBIfam" id="NF001854">
    <property type="entry name" value="PRK00575.1"/>
    <property type="match status" value="1"/>
</dbReference>
<dbReference type="EMBL" id="FNFM01000005">
    <property type="protein sequence ID" value="SDK19184.1"/>
    <property type="molecule type" value="Genomic_DNA"/>
</dbReference>
<evidence type="ECO:0000256" key="6">
    <source>
        <dbReference type="ARBA" id="ARBA00022989"/>
    </source>
</evidence>
<feature type="compositionally biased region" description="Low complexity" evidence="10">
    <location>
        <begin position="51"/>
        <end position="66"/>
    </location>
</feature>
<dbReference type="NCBIfam" id="TIGR01411">
    <property type="entry name" value="tatAE"/>
    <property type="match status" value="1"/>
</dbReference>
<comment type="function">
    <text evidence="9">Part of the twin-arginine translocation (Tat) system that transports large folded proteins containing a characteristic twin-arginine motif in their signal peptide across membranes. TatA could form the protein-conducting channel of the Tat system.</text>
</comment>
<dbReference type="GO" id="GO:0043953">
    <property type="term" value="P:protein transport by the Tat complex"/>
    <property type="evidence" value="ECO:0007669"/>
    <property type="project" value="UniProtKB-UniRule"/>
</dbReference>
<evidence type="ECO:0000256" key="8">
    <source>
        <dbReference type="ARBA" id="ARBA00023136"/>
    </source>
</evidence>
<keyword evidence="4 9" id="KW-0812">Transmembrane</keyword>
<feature type="region of interest" description="Disordered" evidence="10">
    <location>
        <begin position="43"/>
        <end position="101"/>
    </location>
</feature>
<evidence type="ECO:0000256" key="10">
    <source>
        <dbReference type="SAM" id="MobiDB-lite"/>
    </source>
</evidence>
<comment type="similarity">
    <text evidence="9">Belongs to the TatA/E family.</text>
</comment>
<evidence type="ECO:0000256" key="5">
    <source>
        <dbReference type="ARBA" id="ARBA00022927"/>
    </source>
</evidence>
<proteinExistence type="inferred from homology"/>
<evidence type="ECO:0000256" key="2">
    <source>
        <dbReference type="ARBA" id="ARBA00022448"/>
    </source>
</evidence>
<dbReference type="Gene3D" id="1.20.5.3310">
    <property type="match status" value="1"/>
</dbReference>
<evidence type="ECO:0000256" key="9">
    <source>
        <dbReference type="HAMAP-Rule" id="MF_00236"/>
    </source>
</evidence>
<keyword evidence="6 9" id="KW-1133">Transmembrane helix</keyword>
<feature type="compositionally biased region" description="Polar residues" evidence="10">
    <location>
        <begin position="67"/>
        <end position="83"/>
    </location>
</feature>
<dbReference type="AlphaFoldDB" id="A0A1G8ZX20"/>
<sequence length="101" mass="10884">MSFPGGWELVLIVGVLVLLFGAAKLPQLARSLGQSARVFKAETRGMKQDEQAASSQGESEQSEPQQLTTGEQHSTGFTATSAERLNGERPAEDKHRNDATN</sequence>
<dbReference type="InterPro" id="IPR006312">
    <property type="entry name" value="TatA/E"/>
</dbReference>
<keyword evidence="12" id="KW-1185">Reference proteome</keyword>
<keyword evidence="2 9" id="KW-0813">Transport</keyword>
<evidence type="ECO:0000256" key="4">
    <source>
        <dbReference type="ARBA" id="ARBA00022692"/>
    </source>
</evidence>
<dbReference type="GO" id="GO:0033281">
    <property type="term" value="C:TAT protein transport complex"/>
    <property type="evidence" value="ECO:0007669"/>
    <property type="project" value="UniProtKB-UniRule"/>
</dbReference>
<keyword evidence="7 9" id="KW-0811">Translocation</keyword>
<dbReference type="Pfam" id="PF02416">
    <property type="entry name" value="TatA_B_E"/>
    <property type="match status" value="1"/>
</dbReference>
<comment type="subcellular location">
    <subcellularLocation>
        <location evidence="1 9">Cell membrane</location>
        <topology evidence="1 9">Single-pass membrane protein</topology>
    </subcellularLocation>
</comment>
<evidence type="ECO:0000256" key="7">
    <source>
        <dbReference type="ARBA" id="ARBA00023010"/>
    </source>
</evidence>
<comment type="subunit">
    <text evidence="9">The Tat system comprises two distinct complexes: a TatABC complex, containing multiple copies of TatA, TatB and TatC subunits, and a separate TatA complex, containing only TatA subunits. Substrates initially bind to the TatABC complex, which probably triggers association of the separate TatA complex to form the active translocon.</text>
</comment>